<dbReference type="RefSeq" id="WP_015409052.1">
    <property type="nucleotide sequence ID" value="NC_020388.1"/>
</dbReference>
<gene>
    <name evidence="2" type="ordered locus">Nmlp_2066</name>
</gene>
<evidence type="ECO:0000256" key="1">
    <source>
        <dbReference type="SAM" id="MobiDB-lite"/>
    </source>
</evidence>
<protein>
    <submittedName>
        <fullName evidence="2">Uncharacterized protein</fullName>
    </submittedName>
</protein>
<feature type="compositionally biased region" description="Polar residues" evidence="1">
    <location>
        <begin position="32"/>
        <end position="48"/>
    </location>
</feature>
<dbReference type="GeneID" id="14651070"/>
<dbReference type="STRING" id="268739.Nmlp_2066"/>
<feature type="compositionally biased region" description="Basic and acidic residues" evidence="1">
    <location>
        <begin position="67"/>
        <end position="84"/>
    </location>
</feature>
<dbReference type="PROSITE" id="PS51318">
    <property type="entry name" value="TAT"/>
    <property type="match status" value="1"/>
</dbReference>
<keyword evidence="3" id="KW-1185">Reference proteome</keyword>
<proteinExistence type="predicted"/>
<feature type="region of interest" description="Disordered" evidence="1">
    <location>
        <begin position="25"/>
        <end position="56"/>
    </location>
</feature>
<sequence length="245" mass="25955">MVPPTRRRLLRTAAAATAVGLAGCNGSVGERSGTSRSVSENADSTIPGGTTEHDPEMLLVRAGTDELPVRIDGDGGTPESHDPQPSRLSYAVIDTRSRAERLVAADGVDVDAVTAFGSATAFDSEALYLETRRVEECFRLRLCGISWTTEQIRTAYARELRPYDERCSAGESVFESRLIRLPAALDRAAVSSYGSSTDGQGRCHGDGDGDGRRERENGRRGSEIGGPGSDTPAPTPAATRQGASE</sequence>
<dbReference type="HOGENOM" id="CLU_1149787_0_0_2"/>
<feature type="compositionally biased region" description="Basic and acidic residues" evidence="1">
    <location>
        <begin position="201"/>
        <end position="222"/>
    </location>
</feature>
<dbReference type="PROSITE" id="PS51257">
    <property type="entry name" value="PROKAR_LIPOPROTEIN"/>
    <property type="match status" value="1"/>
</dbReference>
<name>M1Y174_NATM8</name>
<reference evidence="2 3" key="1">
    <citation type="journal article" date="2013" name="Genome Announc.">
        <title>Genome of the haloarchaeon Natronomonas moolapensis, a neutrophilic member of a previously haloalkaliphilic genus.</title>
        <authorList>
            <person name="Dyall-Smith M.L."/>
            <person name="Pfeiffer F."/>
            <person name="Oberwinkler T."/>
            <person name="Klee K."/>
            <person name="Rampp M."/>
            <person name="Palm P."/>
            <person name="Gross K."/>
            <person name="Schuster S.C."/>
            <person name="Oesterhelt D."/>
        </authorList>
    </citation>
    <scope>NUCLEOTIDE SEQUENCE [LARGE SCALE GENOMIC DNA]</scope>
    <source>
        <strain evidence="3">DSM 18674 / JCM 14361 / 8.8.11</strain>
    </source>
</reference>
<evidence type="ECO:0000313" key="3">
    <source>
        <dbReference type="Proteomes" id="UP000011867"/>
    </source>
</evidence>
<dbReference type="KEGG" id="nmo:Nmlp_2066"/>
<organism evidence="2 3">
    <name type="scientific">Natronomonas moolapensis (strain DSM 18674 / CECT 7526 / JCM 14361 / 8.8.11)</name>
    <dbReference type="NCBI Taxonomy" id="268739"/>
    <lineage>
        <taxon>Archaea</taxon>
        <taxon>Methanobacteriati</taxon>
        <taxon>Methanobacteriota</taxon>
        <taxon>Stenosarchaea group</taxon>
        <taxon>Halobacteria</taxon>
        <taxon>Halobacteriales</taxon>
        <taxon>Natronomonadaceae</taxon>
        <taxon>Natronomonas</taxon>
    </lineage>
</organism>
<dbReference type="AlphaFoldDB" id="M1Y174"/>
<accession>M1Y174</accession>
<feature type="region of interest" description="Disordered" evidence="1">
    <location>
        <begin position="191"/>
        <end position="245"/>
    </location>
</feature>
<dbReference type="eggNOG" id="arCOG08152">
    <property type="taxonomic scope" value="Archaea"/>
</dbReference>
<feature type="region of interest" description="Disordered" evidence="1">
    <location>
        <begin position="67"/>
        <end position="86"/>
    </location>
</feature>
<dbReference type="EMBL" id="HF582854">
    <property type="protein sequence ID" value="CCQ36249.1"/>
    <property type="molecule type" value="Genomic_DNA"/>
</dbReference>
<dbReference type="InterPro" id="IPR006311">
    <property type="entry name" value="TAT_signal"/>
</dbReference>
<dbReference type="OrthoDB" id="242771at2157"/>
<evidence type="ECO:0000313" key="2">
    <source>
        <dbReference type="EMBL" id="CCQ36249.1"/>
    </source>
</evidence>
<dbReference type="Proteomes" id="UP000011867">
    <property type="component" value="Chromosome"/>
</dbReference>